<evidence type="ECO:0000256" key="3">
    <source>
        <dbReference type="ARBA" id="ARBA00022989"/>
    </source>
</evidence>
<evidence type="ECO:0000259" key="7">
    <source>
        <dbReference type="PROSITE" id="PS50850"/>
    </source>
</evidence>
<dbReference type="RefSeq" id="WP_344005969.1">
    <property type="nucleotide sequence ID" value="NZ_BAAAMY010000004.1"/>
</dbReference>
<protein>
    <submittedName>
        <fullName evidence="8">MDR family MFS transporter</fullName>
    </submittedName>
</protein>
<feature type="transmembrane region" description="Helical" evidence="6">
    <location>
        <begin position="163"/>
        <end position="185"/>
    </location>
</feature>
<dbReference type="Gene3D" id="1.20.1720.10">
    <property type="entry name" value="Multidrug resistance protein D"/>
    <property type="match status" value="1"/>
</dbReference>
<feature type="transmembrane region" description="Helical" evidence="6">
    <location>
        <begin position="386"/>
        <end position="407"/>
    </location>
</feature>
<feature type="transmembrane region" description="Helical" evidence="6">
    <location>
        <begin position="229"/>
        <end position="247"/>
    </location>
</feature>
<organism evidence="8 9">
    <name type="scientific">Nocardioides lentus</name>
    <dbReference type="NCBI Taxonomy" id="338077"/>
    <lineage>
        <taxon>Bacteria</taxon>
        <taxon>Bacillati</taxon>
        <taxon>Actinomycetota</taxon>
        <taxon>Actinomycetes</taxon>
        <taxon>Propionibacteriales</taxon>
        <taxon>Nocardioidaceae</taxon>
        <taxon>Nocardioides</taxon>
    </lineage>
</organism>
<evidence type="ECO:0000256" key="1">
    <source>
        <dbReference type="ARBA" id="ARBA00004651"/>
    </source>
</evidence>
<feature type="transmembrane region" description="Helical" evidence="6">
    <location>
        <begin position="253"/>
        <end position="275"/>
    </location>
</feature>
<keyword evidence="3 6" id="KW-1133">Transmembrane helix</keyword>
<feature type="transmembrane region" description="Helical" evidence="6">
    <location>
        <begin position="295"/>
        <end position="320"/>
    </location>
</feature>
<dbReference type="PRINTS" id="PR01036">
    <property type="entry name" value="TCRTETB"/>
</dbReference>
<evidence type="ECO:0000313" key="8">
    <source>
        <dbReference type="EMBL" id="GAA1915588.1"/>
    </source>
</evidence>
<feature type="transmembrane region" description="Helical" evidence="6">
    <location>
        <begin position="362"/>
        <end position="380"/>
    </location>
</feature>
<gene>
    <name evidence="8" type="ORF">GCM10009737_16260</name>
</gene>
<dbReference type="Pfam" id="PF07690">
    <property type="entry name" value="MFS_1"/>
    <property type="match status" value="1"/>
</dbReference>
<feature type="transmembrane region" description="Helical" evidence="6">
    <location>
        <begin position="104"/>
        <end position="122"/>
    </location>
</feature>
<sequence>MTTAPPDPTTRAEGTSPAASSGTADASPAPMTPREIITALSGLMLGMLVAILSSTVVSTSLPRIIADLGGGQSSYTWVVTATLLAMTVSTPVWGKLADLFDRKLLLQLSLGLFTIGSILAAFSQTTGQLIACRGVQGLGVGGLMSLAIIVISDIISPRERGKYMGVLGGVMSIGTIGGPLLGGLVTDAVGWRANFFLVVPLSLGALVVIQKTLHLPKRERSGDVRLDYLGAVLVTAAVSTLLIWVTLAGSQFGWASLTSYLMVGGSVLAAVLFVLVERRAHSPLLPMWLFRNRTVVLTIIASIAVGVAMFGTTVFLSQYMQLARGETPTTSGLLTLPMVLGSVVSSIVIGQLISRTGVWKRYMVTGTLFLTVGLALMGTIHYDTPFWHLVVFMAVVGIGIGAVMQNLMLVTQNVLPVTEMGAGSSSVTFFRSLGGAVGVSAMGALLGSQASSRIVDGLASLGVPASAMGSGGSGQIPDLSQLPGPVRLVVEQSYGEAVAHVFLAAVPLAVVAFVAVALLPNLPLGTKTGIEQMAEERALAEGATEPEPETLSPATDDGQTEPGAHRAEAVGTHRR</sequence>
<feature type="region of interest" description="Disordered" evidence="5">
    <location>
        <begin position="1"/>
        <end position="30"/>
    </location>
</feature>
<comment type="subcellular location">
    <subcellularLocation>
        <location evidence="1">Cell membrane</location>
        <topology evidence="1">Multi-pass membrane protein</topology>
    </subcellularLocation>
</comment>
<evidence type="ECO:0000256" key="2">
    <source>
        <dbReference type="ARBA" id="ARBA00022692"/>
    </source>
</evidence>
<reference evidence="9" key="1">
    <citation type="journal article" date="2019" name="Int. J. Syst. Evol. Microbiol.">
        <title>The Global Catalogue of Microorganisms (GCM) 10K type strain sequencing project: providing services to taxonomists for standard genome sequencing and annotation.</title>
        <authorList>
            <consortium name="The Broad Institute Genomics Platform"/>
            <consortium name="The Broad Institute Genome Sequencing Center for Infectious Disease"/>
            <person name="Wu L."/>
            <person name="Ma J."/>
        </authorList>
    </citation>
    <scope>NUCLEOTIDE SEQUENCE [LARGE SCALE GENOMIC DNA]</scope>
    <source>
        <strain evidence="9">JCM 14046</strain>
    </source>
</reference>
<feature type="region of interest" description="Disordered" evidence="5">
    <location>
        <begin position="535"/>
        <end position="575"/>
    </location>
</feature>
<feature type="transmembrane region" description="Helical" evidence="6">
    <location>
        <begin position="497"/>
        <end position="519"/>
    </location>
</feature>
<keyword evidence="4 6" id="KW-0472">Membrane</keyword>
<accession>A0ABP5AK51</accession>
<feature type="domain" description="Major facilitator superfamily (MFS) profile" evidence="7">
    <location>
        <begin position="39"/>
        <end position="524"/>
    </location>
</feature>
<evidence type="ECO:0000256" key="4">
    <source>
        <dbReference type="ARBA" id="ARBA00023136"/>
    </source>
</evidence>
<dbReference type="PROSITE" id="PS50850">
    <property type="entry name" value="MFS"/>
    <property type="match status" value="1"/>
</dbReference>
<keyword evidence="9" id="KW-1185">Reference proteome</keyword>
<dbReference type="CDD" id="cd17502">
    <property type="entry name" value="MFS_Azr1_MDR_like"/>
    <property type="match status" value="1"/>
</dbReference>
<feature type="transmembrane region" description="Helical" evidence="6">
    <location>
        <begin position="332"/>
        <end position="350"/>
    </location>
</feature>
<proteinExistence type="predicted"/>
<dbReference type="PANTHER" id="PTHR23501">
    <property type="entry name" value="MAJOR FACILITATOR SUPERFAMILY"/>
    <property type="match status" value="1"/>
</dbReference>
<dbReference type="Gene3D" id="1.20.1250.20">
    <property type="entry name" value="MFS general substrate transporter like domains"/>
    <property type="match status" value="1"/>
</dbReference>
<feature type="transmembrane region" description="Helical" evidence="6">
    <location>
        <begin position="36"/>
        <end position="54"/>
    </location>
</feature>
<feature type="transmembrane region" description="Helical" evidence="6">
    <location>
        <begin position="191"/>
        <end position="209"/>
    </location>
</feature>
<evidence type="ECO:0000256" key="5">
    <source>
        <dbReference type="SAM" id="MobiDB-lite"/>
    </source>
</evidence>
<dbReference type="PANTHER" id="PTHR23501:SF197">
    <property type="entry name" value="COMD"/>
    <property type="match status" value="1"/>
</dbReference>
<evidence type="ECO:0000313" key="9">
    <source>
        <dbReference type="Proteomes" id="UP001501612"/>
    </source>
</evidence>
<evidence type="ECO:0000256" key="6">
    <source>
        <dbReference type="SAM" id="Phobius"/>
    </source>
</evidence>
<dbReference type="Proteomes" id="UP001501612">
    <property type="component" value="Unassembled WGS sequence"/>
</dbReference>
<name>A0ABP5AK51_9ACTN</name>
<dbReference type="InterPro" id="IPR020846">
    <property type="entry name" value="MFS_dom"/>
</dbReference>
<dbReference type="InterPro" id="IPR011701">
    <property type="entry name" value="MFS"/>
</dbReference>
<feature type="transmembrane region" description="Helical" evidence="6">
    <location>
        <begin position="128"/>
        <end position="151"/>
    </location>
</feature>
<feature type="transmembrane region" description="Helical" evidence="6">
    <location>
        <begin position="74"/>
        <end position="92"/>
    </location>
</feature>
<dbReference type="EMBL" id="BAAAMY010000004">
    <property type="protein sequence ID" value="GAA1915588.1"/>
    <property type="molecule type" value="Genomic_DNA"/>
</dbReference>
<comment type="caution">
    <text evidence="8">The sequence shown here is derived from an EMBL/GenBank/DDBJ whole genome shotgun (WGS) entry which is preliminary data.</text>
</comment>
<dbReference type="InterPro" id="IPR036259">
    <property type="entry name" value="MFS_trans_sf"/>
</dbReference>
<keyword evidence="2 6" id="KW-0812">Transmembrane</keyword>
<dbReference type="SUPFAM" id="SSF103473">
    <property type="entry name" value="MFS general substrate transporter"/>
    <property type="match status" value="1"/>
</dbReference>